<accession>A0A285TSW2</accession>
<evidence type="ECO:0000313" key="2">
    <source>
        <dbReference type="EMBL" id="SOC27048.1"/>
    </source>
</evidence>
<dbReference type="Proteomes" id="UP000219068">
    <property type="component" value="Unassembled WGS sequence"/>
</dbReference>
<evidence type="ECO:0000256" key="1">
    <source>
        <dbReference type="SAM" id="MobiDB-lite"/>
    </source>
</evidence>
<reference evidence="2 3" key="1">
    <citation type="submission" date="2017-08" db="EMBL/GenBank/DDBJ databases">
        <authorList>
            <person name="de Groot N.N."/>
        </authorList>
    </citation>
    <scope>NUCLEOTIDE SEQUENCE [LARGE SCALE GENOMIC DNA]</scope>
    <source>
        <strain evidence="2 3">USBA 78</strain>
    </source>
</reference>
<dbReference type="RefSeq" id="WP_097052815.1">
    <property type="nucleotide sequence ID" value="NZ_OBMM01000005.1"/>
</dbReference>
<organism evidence="2 3">
    <name type="scientific">Thalassospira xiamenensis</name>
    <dbReference type="NCBI Taxonomy" id="220697"/>
    <lineage>
        <taxon>Bacteria</taxon>
        <taxon>Pseudomonadati</taxon>
        <taxon>Pseudomonadota</taxon>
        <taxon>Alphaproteobacteria</taxon>
        <taxon>Rhodospirillales</taxon>
        <taxon>Thalassospiraceae</taxon>
        <taxon>Thalassospira</taxon>
    </lineage>
</organism>
<proteinExistence type="predicted"/>
<dbReference type="GO" id="GO:0003677">
    <property type="term" value="F:DNA binding"/>
    <property type="evidence" value="ECO:0007669"/>
    <property type="project" value="InterPro"/>
</dbReference>
<feature type="region of interest" description="Disordered" evidence="1">
    <location>
        <begin position="143"/>
        <end position="165"/>
    </location>
</feature>
<dbReference type="AlphaFoldDB" id="A0A285TSW2"/>
<sequence length="165" mass="18621">MTEIKTYGDFFAWCEKQGLKSDRLISVAFHITPQSVRNWKAKNSQYLAGDTKAVPPIWLELSCLGFEAARRHSPEIMPSFPAASLAWFDVWRAQHRLNTLELTSSTFGITRQAVHNWYHRNKTPRWLPMACRGYEVRIRGGEEEVSGPAPVAEATATEGVSQAAE</sequence>
<evidence type="ECO:0000313" key="3">
    <source>
        <dbReference type="Proteomes" id="UP000219068"/>
    </source>
</evidence>
<dbReference type="EMBL" id="OBMM01000005">
    <property type="protein sequence ID" value="SOC27048.1"/>
    <property type="molecule type" value="Genomic_DNA"/>
</dbReference>
<gene>
    <name evidence="2" type="ORF">SAMN05428964_105259</name>
</gene>
<protein>
    <submittedName>
        <fullName evidence="2">Uncharacterized protein</fullName>
    </submittedName>
</protein>
<dbReference type="Gene3D" id="1.10.260.40">
    <property type="entry name" value="lambda repressor-like DNA-binding domains"/>
    <property type="match status" value="1"/>
</dbReference>
<name>A0A285TSW2_9PROT</name>
<dbReference type="InterPro" id="IPR010982">
    <property type="entry name" value="Lambda_DNA-bd_dom_sf"/>
</dbReference>